<evidence type="ECO:0000313" key="4">
    <source>
        <dbReference type="Proteomes" id="UP000824139"/>
    </source>
</evidence>
<name>A0A9D1FXR9_9BACT</name>
<dbReference type="GO" id="GO:0008713">
    <property type="term" value="F:ADP-heptose-lipopolysaccharide heptosyltransferase activity"/>
    <property type="evidence" value="ECO:0007669"/>
    <property type="project" value="TreeGrafter"/>
</dbReference>
<protein>
    <submittedName>
        <fullName evidence="3">Glycosyltransferase family 9 protein</fullName>
    </submittedName>
</protein>
<dbReference type="SUPFAM" id="SSF53756">
    <property type="entry name" value="UDP-Glycosyltransferase/glycogen phosphorylase"/>
    <property type="match status" value="1"/>
</dbReference>
<dbReference type="Proteomes" id="UP000824139">
    <property type="component" value="Unassembled WGS sequence"/>
</dbReference>
<dbReference type="AlphaFoldDB" id="A0A9D1FXR9"/>
<keyword evidence="2" id="KW-0808">Transferase</keyword>
<dbReference type="GO" id="GO:0005829">
    <property type="term" value="C:cytosol"/>
    <property type="evidence" value="ECO:0007669"/>
    <property type="project" value="TreeGrafter"/>
</dbReference>
<sequence length="343" mass="38181">MKNDFKNILAINFGGIGDEIFLLPTLISLKKEFPNSKITLALEPRSKSVKDLTDVIDDLFLIDIKGKNKYFELLKLVHLARKGKFDLVISSGGNKFISILLFMMGIKERYGYDTGNLSRKLLTKAIPLNKNQYACDMYHDLVSEITEIKTALPEINVSPQEKIPNSVLIHPGVSKMSVQKGMIKTISAKVWAETIDLLLERGKHVMLAGGPDDDEVIKEIRTKIKRSDVIASGCEAIQPINFSDFYGQTKSLKDLAVLIGKAETFICSDSAPLHVAVAMKTKTYVIFGPTDDKKLIPQSELVTAIKANDNCPIKPCLWEHRQTTCENLDCLKISADDIVARVI</sequence>
<gene>
    <name evidence="3" type="ORF">IAD41_09850</name>
</gene>
<dbReference type="CDD" id="cd03789">
    <property type="entry name" value="GT9_LPS_heptosyltransferase"/>
    <property type="match status" value="1"/>
</dbReference>
<dbReference type="InterPro" id="IPR051199">
    <property type="entry name" value="LPS_LOS_Heptosyltrfase"/>
</dbReference>
<reference evidence="3" key="1">
    <citation type="submission" date="2020-10" db="EMBL/GenBank/DDBJ databases">
        <authorList>
            <person name="Gilroy R."/>
        </authorList>
    </citation>
    <scope>NUCLEOTIDE SEQUENCE</scope>
    <source>
        <strain evidence="3">CHK152-2994</strain>
    </source>
</reference>
<dbReference type="PANTHER" id="PTHR30160">
    <property type="entry name" value="TETRAACYLDISACCHARIDE 4'-KINASE-RELATED"/>
    <property type="match status" value="1"/>
</dbReference>
<dbReference type="GO" id="GO:0009244">
    <property type="term" value="P:lipopolysaccharide core region biosynthetic process"/>
    <property type="evidence" value="ECO:0007669"/>
    <property type="project" value="TreeGrafter"/>
</dbReference>
<keyword evidence="1" id="KW-0328">Glycosyltransferase</keyword>
<dbReference type="InterPro" id="IPR002201">
    <property type="entry name" value="Glyco_trans_9"/>
</dbReference>
<evidence type="ECO:0000313" key="3">
    <source>
        <dbReference type="EMBL" id="HIS83893.1"/>
    </source>
</evidence>
<organism evidence="3 4">
    <name type="scientific">Candidatus Scatenecus faecavium</name>
    <dbReference type="NCBI Taxonomy" id="2840915"/>
    <lineage>
        <taxon>Bacteria</taxon>
        <taxon>Candidatus Scatenecus</taxon>
    </lineage>
</organism>
<comment type="caution">
    <text evidence="3">The sequence shown here is derived from an EMBL/GenBank/DDBJ whole genome shotgun (WGS) entry which is preliminary data.</text>
</comment>
<evidence type="ECO:0000256" key="1">
    <source>
        <dbReference type="ARBA" id="ARBA00022676"/>
    </source>
</evidence>
<evidence type="ECO:0000256" key="2">
    <source>
        <dbReference type="ARBA" id="ARBA00022679"/>
    </source>
</evidence>
<dbReference type="EMBL" id="DVJO01000215">
    <property type="protein sequence ID" value="HIS83893.1"/>
    <property type="molecule type" value="Genomic_DNA"/>
</dbReference>
<dbReference type="Gene3D" id="3.40.50.2000">
    <property type="entry name" value="Glycogen Phosphorylase B"/>
    <property type="match status" value="2"/>
</dbReference>
<proteinExistence type="predicted"/>
<reference evidence="3" key="2">
    <citation type="journal article" date="2021" name="PeerJ">
        <title>Extensive microbial diversity within the chicken gut microbiome revealed by metagenomics and culture.</title>
        <authorList>
            <person name="Gilroy R."/>
            <person name="Ravi A."/>
            <person name="Getino M."/>
            <person name="Pursley I."/>
            <person name="Horton D.L."/>
            <person name="Alikhan N.F."/>
            <person name="Baker D."/>
            <person name="Gharbi K."/>
            <person name="Hall N."/>
            <person name="Watson M."/>
            <person name="Adriaenssens E.M."/>
            <person name="Foster-Nyarko E."/>
            <person name="Jarju S."/>
            <person name="Secka A."/>
            <person name="Antonio M."/>
            <person name="Oren A."/>
            <person name="Chaudhuri R.R."/>
            <person name="La Ragione R."/>
            <person name="Hildebrand F."/>
            <person name="Pallen M.J."/>
        </authorList>
    </citation>
    <scope>NUCLEOTIDE SEQUENCE</scope>
    <source>
        <strain evidence="3">CHK152-2994</strain>
    </source>
</reference>
<dbReference type="Pfam" id="PF01075">
    <property type="entry name" value="Glyco_transf_9"/>
    <property type="match status" value="1"/>
</dbReference>
<dbReference type="PANTHER" id="PTHR30160:SF7">
    <property type="entry name" value="ADP-HEPTOSE--LPS HEPTOSYLTRANSFERASE 2"/>
    <property type="match status" value="1"/>
</dbReference>
<accession>A0A9D1FXR9</accession>